<dbReference type="AlphaFoldDB" id="A0A084EJ40"/>
<keyword evidence="1" id="KW-1133">Transmembrane helix</keyword>
<organism evidence="2 3">
    <name type="scientific">Mycoplasma capricolum subsp. capricolum 14232</name>
    <dbReference type="NCBI Taxonomy" id="1188238"/>
    <lineage>
        <taxon>Bacteria</taxon>
        <taxon>Bacillati</taxon>
        <taxon>Mycoplasmatota</taxon>
        <taxon>Mollicutes</taxon>
        <taxon>Mycoplasmataceae</taxon>
        <taxon>Mycoplasma</taxon>
    </lineage>
</organism>
<gene>
    <name evidence="2" type="ORF">MCAPa_7040</name>
</gene>
<dbReference type="EMBL" id="JFDO01000027">
    <property type="protein sequence ID" value="KEZ17982.1"/>
    <property type="molecule type" value="Genomic_DNA"/>
</dbReference>
<feature type="transmembrane region" description="Helical" evidence="1">
    <location>
        <begin position="35"/>
        <end position="54"/>
    </location>
</feature>
<dbReference type="RefSeq" id="WP_019269304.1">
    <property type="nucleotide sequence ID" value="NZ_JFDO01000027.1"/>
</dbReference>
<reference evidence="2 3" key="1">
    <citation type="submission" date="2014-02" db="EMBL/GenBank/DDBJ databases">
        <title>Genome sequence of Mycoplasma capricolum subsp. capricolum strain 14232.</title>
        <authorList>
            <person name="Sirand-Pugnet P."/>
            <person name="Breton M."/>
            <person name="Dordet-Frisoni E."/>
            <person name="Baranowski E."/>
            <person name="Barre A."/>
            <person name="Couture C."/>
            <person name="Dupuy V."/>
            <person name="Gaurivaud P."/>
            <person name="Jacob D."/>
            <person name="Lemaitre C."/>
            <person name="Manso-Silvan L."/>
            <person name="Nikolski M."/>
            <person name="Nouvel L.-X."/>
            <person name="Poumarat F."/>
            <person name="Tardy F."/>
            <person name="Thebault P."/>
            <person name="Theil S."/>
            <person name="Citti C."/>
            <person name="Thiaucourt F."/>
            <person name="Blanchard A."/>
        </authorList>
    </citation>
    <scope>NUCLEOTIDE SEQUENCE [LARGE SCALE GENOMIC DNA]</scope>
    <source>
        <strain evidence="2 3">14232</strain>
    </source>
</reference>
<keyword evidence="1" id="KW-0472">Membrane</keyword>
<proteinExistence type="predicted"/>
<accession>A0A084EJ40</accession>
<keyword evidence="1" id="KW-0812">Transmembrane</keyword>
<evidence type="ECO:0000313" key="3">
    <source>
        <dbReference type="Proteomes" id="UP000028533"/>
    </source>
</evidence>
<evidence type="ECO:0000313" key="2">
    <source>
        <dbReference type="EMBL" id="KEZ17982.1"/>
    </source>
</evidence>
<protein>
    <submittedName>
        <fullName evidence="2">Uncharacterized protein</fullName>
    </submittedName>
</protein>
<dbReference type="Proteomes" id="UP000028533">
    <property type="component" value="Unassembled WGS sequence"/>
</dbReference>
<sequence>MKQLFKSIWKEIKFLHEPDFTISSKSEKWMHFLKILLFYTITFLIVSFVIGFWVWLGSYFANKLMPFETITKTILITITSLFTLSLIIGSIAVIIPFKFKKKKTNIKVNKSNLSTSEHNTYLNEK</sequence>
<name>A0A084EJ40_MYCCA</name>
<feature type="transmembrane region" description="Helical" evidence="1">
    <location>
        <begin position="74"/>
        <end position="97"/>
    </location>
</feature>
<evidence type="ECO:0000256" key="1">
    <source>
        <dbReference type="SAM" id="Phobius"/>
    </source>
</evidence>
<comment type="caution">
    <text evidence="2">The sequence shown here is derived from an EMBL/GenBank/DDBJ whole genome shotgun (WGS) entry which is preliminary data.</text>
</comment>